<dbReference type="InterPro" id="IPR029026">
    <property type="entry name" value="tRNA_m1G_MTases_N"/>
</dbReference>
<sequence>MSGEGVGAGMKSHGRLSIRASAQPRDLMAEPQVKDAWTAQVVTLFPKAFPGVLGLSLTGRALSEGLWNLRSIDLRPFGIGRHRNVDDTPAGGGAGMVIRADVMDAALREAGAGTKDALPVIYLSPRGRPFTQARARELANGPGMTLICGRFEGVDQRVLDAHDIEEISIGDYVLTGGELAAQVLIDATVRLIPRVLGNQDSLAEESFSDGLLEHPQYTKPALWEGRAIPDVLLSGNHAAIASWRRDMAERLTKERRPDLWRAYGQAHMDPTKDRQLSGASDQSRDYREHQEDPKR</sequence>
<dbReference type="NCBIfam" id="TIGR00088">
    <property type="entry name" value="trmD"/>
    <property type="match status" value="1"/>
</dbReference>
<evidence type="ECO:0000256" key="5">
    <source>
        <dbReference type="ARBA" id="ARBA00012807"/>
    </source>
</evidence>
<dbReference type="CDD" id="cd18080">
    <property type="entry name" value="TrmD-like"/>
    <property type="match status" value="1"/>
</dbReference>
<comment type="similarity">
    <text evidence="3 15 16">Belongs to the RNA methyltransferase TrmD family.</text>
</comment>
<evidence type="ECO:0000256" key="16">
    <source>
        <dbReference type="RuleBase" id="RU003464"/>
    </source>
</evidence>
<evidence type="ECO:0000256" key="2">
    <source>
        <dbReference type="ARBA" id="ARBA00004496"/>
    </source>
</evidence>
<reference evidence="19 20" key="1">
    <citation type="submission" date="2021-02" db="EMBL/GenBank/DDBJ databases">
        <title>Paracoccus methylovroum sp.nov., a new methanol and methylamine utilizing methylotrophic denitrifer.</title>
        <authorList>
            <person name="Timsy T."/>
            <person name="Behrendt U."/>
            <person name="Ulrich A."/>
            <person name="Spanner T."/>
            <person name="Foesel B.U."/>
            <person name="Horn M.A."/>
            <person name="Kolb S."/>
        </authorList>
    </citation>
    <scope>NUCLEOTIDE SEQUENCE [LARGE SCALE GENOMIC DNA]</scope>
    <source>
        <strain evidence="19 20">H4-D09</strain>
    </source>
</reference>
<evidence type="ECO:0000256" key="15">
    <source>
        <dbReference type="HAMAP-Rule" id="MF_00605"/>
    </source>
</evidence>
<comment type="subcellular location">
    <subcellularLocation>
        <location evidence="2 15 16">Cytoplasm</location>
    </subcellularLocation>
</comment>
<dbReference type="GO" id="GO:0052906">
    <property type="term" value="F:tRNA (guanine(37)-N1)-methyltransferase activity"/>
    <property type="evidence" value="ECO:0007669"/>
    <property type="project" value="UniProtKB-EC"/>
</dbReference>
<dbReference type="GO" id="GO:0032259">
    <property type="term" value="P:methylation"/>
    <property type="evidence" value="ECO:0007669"/>
    <property type="project" value="UniProtKB-KW"/>
</dbReference>
<evidence type="ECO:0000256" key="10">
    <source>
        <dbReference type="ARBA" id="ARBA00022691"/>
    </source>
</evidence>
<evidence type="ECO:0000256" key="4">
    <source>
        <dbReference type="ARBA" id="ARBA00011738"/>
    </source>
</evidence>
<dbReference type="NCBIfam" id="NF000648">
    <property type="entry name" value="PRK00026.1"/>
    <property type="match status" value="1"/>
</dbReference>
<dbReference type="InterPro" id="IPR002649">
    <property type="entry name" value="tRNA_m1G_MeTrfase_TrmD"/>
</dbReference>
<dbReference type="Proteomes" id="UP000663629">
    <property type="component" value="Chromosome 1"/>
</dbReference>
<feature type="compositionally biased region" description="Basic and acidic residues" evidence="17">
    <location>
        <begin position="282"/>
        <end position="295"/>
    </location>
</feature>
<evidence type="ECO:0000256" key="7">
    <source>
        <dbReference type="ARBA" id="ARBA00022490"/>
    </source>
</evidence>
<dbReference type="Gene3D" id="1.10.1270.20">
    <property type="entry name" value="tRNA(m1g37)methyltransferase, domain 2"/>
    <property type="match status" value="1"/>
</dbReference>
<evidence type="ECO:0000256" key="11">
    <source>
        <dbReference type="ARBA" id="ARBA00022694"/>
    </source>
</evidence>
<evidence type="ECO:0000256" key="9">
    <source>
        <dbReference type="ARBA" id="ARBA00022679"/>
    </source>
</evidence>
<evidence type="ECO:0000256" key="14">
    <source>
        <dbReference type="ARBA" id="ARBA00047783"/>
    </source>
</evidence>
<keyword evidence="10 15" id="KW-0949">S-adenosyl-L-methionine</keyword>
<feature type="domain" description="tRNA methyltransferase TRMD/TRM10-type" evidence="18">
    <location>
        <begin position="40"/>
        <end position="261"/>
    </location>
</feature>
<name>A0ABX7JK60_9RHOB</name>
<proteinExistence type="inferred from homology"/>
<feature type="binding site" evidence="15">
    <location>
        <position position="149"/>
    </location>
    <ligand>
        <name>S-adenosyl-L-methionine</name>
        <dbReference type="ChEBI" id="CHEBI:59789"/>
    </ligand>
</feature>
<evidence type="ECO:0000256" key="1">
    <source>
        <dbReference type="ARBA" id="ARBA00002634"/>
    </source>
</evidence>
<accession>A0ABX7JK60</accession>
<feature type="binding site" evidence="15">
    <location>
        <begin position="169"/>
        <end position="174"/>
    </location>
    <ligand>
        <name>S-adenosyl-L-methionine</name>
        <dbReference type="ChEBI" id="CHEBI:59789"/>
    </ligand>
</feature>
<evidence type="ECO:0000256" key="13">
    <source>
        <dbReference type="ARBA" id="ARBA00033392"/>
    </source>
</evidence>
<evidence type="ECO:0000313" key="19">
    <source>
        <dbReference type="EMBL" id="QRZ13683.1"/>
    </source>
</evidence>
<feature type="region of interest" description="Disordered" evidence="17">
    <location>
        <begin position="261"/>
        <end position="295"/>
    </location>
</feature>
<comment type="subunit">
    <text evidence="4 15 16">Homodimer.</text>
</comment>
<dbReference type="PANTHER" id="PTHR46417:SF1">
    <property type="entry name" value="TRNA (GUANINE-N(1)-)-METHYLTRANSFERASE"/>
    <property type="match status" value="1"/>
</dbReference>
<keyword evidence="7 15" id="KW-0963">Cytoplasm</keyword>
<dbReference type="Pfam" id="PF01746">
    <property type="entry name" value="tRNA_m1G_MT"/>
    <property type="match status" value="1"/>
</dbReference>
<evidence type="ECO:0000313" key="20">
    <source>
        <dbReference type="Proteomes" id="UP000663629"/>
    </source>
</evidence>
<dbReference type="InterPro" id="IPR023148">
    <property type="entry name" value="tRNA_m1G_MeTrfase_C_sf"/>
</dbReference>
<evidence type="ECO:0000256" key="17">
    <source>
        <dbReference type="SAM" id="MobiDB-lite"/>
    </source>
</evidence>
<evidence type="ECO:0000256" key="12">
    <source>
        <dbReference type="ARBA" id="ARBA00029736"/>
    </source>
</evidence>
<evidence type="ECO:0000256" key="3">
    <source>
        <dbReference type="ARBA" id="ARBA00007630"/>
    </source>
</evidence>
<dbReference type="SUPFAM" id="SSF75217">
    <property type="entry name" value="alpha/beta knot"/>
    <property type="match status" value="1"/>
</dbReference>
<protein>
    <recommendedName>
        <fullName evidence="6 15">tRNA (guanine-N(1)-)-methyltransferase</fullName>
        <ecNumber evidence="5 15">2.1.1.228</ecNumber>
    </recommendedName>
    <alternativeName>
        <fullName evidence="12 15">M1G-methyltransferase</fullName>
    </alternativeName>
    <alternativeName>
        <fullName evidence="13 15">tRNA [GM37] methyltransferase</fullName>
    </alternativeName>
</protein>
<keyword evidence="11 15" id="KW-0819">tRNA processing</keyword>
<keyword evidence="20" id="KW-1185">Reference proteome</keyword>
<evidence type="ECO:0000259" key="18">
    <source>
        <dbReference type="Pfam" id="PF01746"/>
    </source>
</evidence>
<dbReference type="Gene3D" id="3.40.1280.10">
    <property type="match status" value="1"/>
</dbReference>
<gene>
    <name evidence="15 19" type="primary">trmD</name>
    <name evidence="19" type="ORF">JWJ88_03180</name>
</gene>
<dbReference type="EC" id="2.1.1.228" evidence="5 15"/>
<keyword evidence="8 15" id="KW-0489">Methyltransferase</keyword>
<evidence type="ECO:0000256" key="6">
    <source>
        <dbReference type="ARBA" id="ARBA00014679"/>
    </source>
</evidence>
<dbReference type="RefSeq" id="WP_205294667.1">
    <property type="nucleotide sequence ID" value="NZ_CP070368.1"/>
</dbReference>
<comment type="catalytic activity">
    <reaction evidence="14 15 16">
        <text>guanosine(37) in tRNA + S-adenosyl-L-methionine = N(1)-methylguanosine(37) in tRNA + S-adenosyl-L-homocysteine + H(+)</text>
        <dbReference type="Rhea" id="RHEA:36899"/>
        <dbReference type="Rhea" id="RHEA-COMP:10145"/>
        <dbReference type="Rhea" id="RHEA-COMP:10147"/>
        <dbReference type="ChEBI" id="CHEBI:15378"/>
        <dbReference type="ChEBI" id="CHEBI:57856"/>
        <dbReference type="ChEBI" id="CHEBI:59789"/>
        <dbReference type="ChEBI" id="CHEBI:73542"/>
        <dbReference type="ChEBI" id="CHEBI:74269"/>
        <dbReference type="EC" id="2.1.1.228"/>
    </reaction>
</comment>
<dbReference type="InterPro" id="IPR029028">
    <property type="entry name" value="Alpha/beta_knot_MTases"/>
</dbReference>
<dbReference type="HAMAP" id="MF_00605">
    <property type="entry name" value="TrmD"/>
    <property type="match status" value="1"/>
</dbReference>
<organism evidence="19 20">
    <name type="scientific">Paracoccus methylovorus</name>
    <dbReference type="NCBI Taxonomy" id="2812658"/>
    <lineage>
        <taxon>Bacteria</taxon>
        <taxon>Pseudomonadati</taxon>
        <taxon>Pseudomonadota</taxon>
        <taxon>Alphaproteobacteria</taxon>
        <taxon>Rhodobacterales</taxon>
        <taxon>Paracoccaceae</taxon>
        <taxon>Paracoccus</taxon>
    </lineage>
</organism>
<evidence type="ECO:0000256" key="8">
    <source>
        <dbReference type="ARBA" id="ARBA00022603"/>
    </source>
</evidence>
<comment type="function">
    <text evidence="1 15 16">Specifically methylates guanosine-37 in various tRNAs.</text>
</comment>
<keyword evidence="9 15" id="KW-0808">Transferase</keyword>
<dbReference type="PANTHER" id="PTHR46417">
    <property type="entry name" value="TRNA (GUANINE-N(1)-)-METHYLTRANSFERASE"/>
    <property type="match status" value="1"/>
</dbReference>
<dbReference type="InterPro" id="IPR016009">
    <property type="entry name" value="tRNA_MeTrfase_TRMD/TRM10"/>
</dbReference>
<dbReference type="EMBL" id="CP070368">
    <property type="protein sequence ID" value="QRZ13683.1"/>
    <property type="molecule type" value="Genomic_DNA"/>
</dbReference>